<dbReference type="InterPro" id="IPR003593">
    <property type="entry name" value="AAA+_ATPase"/>
</dbReference>
<dbReference type="InterPro" id="IPR043428">
    <property type="entry name" value="LivM-like"/>
</dbReference>
<dbReference type="Gene3D" id="3.40.50.300">
    <property type="entry name" value="P-loop containing nucleotide triphosphate hydrolases"/>
    <property type="match status" value="1"/>
</dbReference>
<feature type="transmembrane region" description="Helical" evidence="10">
    <location>
        <begin position="12"/>
        <end position="28"/>
    </location>
</feature>
<dbReference type="GO" id="GO:0005886">
    <property type="term" value="C:plasma membrane"/>
    <property type="evidence" value="ECO:0007669"/>
    <property type="project" value="UniProtKB-SubCell"/>
</dbReference>
<reference evidence="12" key="1">
    <citation type="submission" date="2023-07" db="EMBL/GenBank/DDBJ databases">
        <title>Genomic Encyclopedia of Type Strains, Phase IV (KMG-IV): sequencing the most valuable type-strain genomes for metagenomic binning, comparative biology and taxonomic classification.</title>
        <authorList>
            <person name="Goeker M."/>
        </authorList>
    </citation>
    <scope>NUCLEOTIDE SEQUENCE</scope>
    <source>
        <strain evidence="12">DSM 21202</strain>
    </source>
</reference>
<dbReference type="PANTHER" id="PTHR45772:SF2">
    <property type="entry name" value="ABC TRANSPORTER ATP-BINDING PROTEIN"/>
    <property type="match status" value="1"/>
</dbReference>
<feature type="transmembrane region" description="Helical" evidence="10">
    <location>
        <begin position="66"/>
        <end position="85"/>
    </location>
</feature>
<dbReference type="InterPro" id="IPR032823">
    <property type="entry name" value="BCA_ABC_TP_C"/>
</dbReference>
<feature type="transmembrane region" description="Helical" evidence="10">
    <location>
        <begin position="212"/>
        <end position="230"/>
    </location>
</feature>
<evidence type="ECO:0000256" key="10">
    <source>
        <dbReference type="SAM" id="Phobius"/>
    </source>
</evidence>
<keyword evidence="5 10" id="KW-0812">Transmembrane</keyword>
<dbReference type="Proteomes" id="UP001229244">
    <property type="component" value="Unassembled WGS sequence"/>
</dbReference>
<dbReference type="InterPro" id="IPR003439">
    <property type="entry name" value="ABC_transporter-like_ATP-bd"/>
</dbReference>
<dbReference type="InterPro" id="IPR037294">
    <property type="entry name" value="ABC_BtuC-like"/>
</dbReference>
<evidence type="ECO:0000259" key="11">
    <source>
        <dbReference type="PROSITE" id="PS50893"/>
    </source>
</evidence>
<proteinExistence type="inferred from homology"/>
<dbReference type="Pfam" id="PF00005">
    <property type="entry name" value="ABC_tran"/>
    <property type="match status" value="1"/>
</dbReference>
<dbReference type="InterPro" id="IPR017871">
    <property type="entry name" value="ABC_transporter-like_CS"/>
</dbReference>
<evidence type="ECO:0000313" key="12">
    <source>
        <dbReference type="EMBL" id="MDQ0316457.1"/>
    </source>
</evidence>
<keyword evidence="6" id="KW-0547">Nucleotide-binding</keyword>
<accession>A0AAE3VQF6</accession>
<dbReference type="Gene3D" id="1.10.3470.10">
    <property type="entry name" value="ABC transporter involved in vitamin B12 uptake, BtuC"/>
    <property type="match status" value="1"/>
</dbReference>
<feature type="transmembrane region" description="Helical" evidence="10">
    <location>
        <begin position="122"/>
        <end position="141"/>
    </location>
</feature>
<dbReference type="AlphaFoldDB" id="A0AAE3VQF6"/>
<dbReference type="InterPro" id="IPR001851">
    <property type="entry name" value="ABC_transp_permease"/>
</dbReference>
<feature type="transmembrane region" description="Helical" evidence="10">
    <location>
        <begin position="91"/>
        <end position="110"/>
    </location>
</feature>
<dbReference type="GO" id="GO:0015658">
    <property type="term" value="F:branched-chain amino acid transmembrane transporter activity"/>
    <property type="evidence" value="ECO:0007669"/>
    <property type="project" value="InterPro"/>
</dbReference>
<keyword evidence="7" id="KW-0067">ATP-binding</keyword>
<evidence type="ECO:0000256" key="1">
    <source>
        <dbReference type="ARBA" id="ARBA00004651"/>
    </source>
</evidence>
<keyword evidence="3" id="KW-0813">Transport</keyword>
<comment type="similarity">
    <text evidence="2">Belongs to the ABC transporter superfamily.</text>
</comment>
<evidence type="ECO:0000256" key="7">
    <source>
        <dbReference type="ARBA" id="ARBA00022840"/>
    </source>
</evidence>
<feature type="transmembrane region" description="Helical" evidence="10">
    <location>
        <begin position="34"/>
        <end position="54"/>
    </location>
</feature>
<dbReference type="Pfam" id="PF12399">
    <property type="entry name" value="BCA_ABC_TP_C"/>
    <property type="match status" value="1"/>
</dbReference>
<dbReference type="InterPro" id="IPR051120">
    <property type="entry name" value="ABC_AA/LPS_Transport"/>
</dbReference>
<evidence type="ECO:0000256" key="8">
    <source>
        <dbReference type="ARBA" id="ARBA00022989"/>
    </source>
</evidence>
<dbReference type="PROSITE" id="PS50893">
    <property type="entry name" value="ABC_TRANSPORTER_2"/>
    <property type="match status" value="1"/>
</dbReference>
<protein>
    <submittedName>
        <fullName evidence="12">Branched-chain amino acid transport system permease protein</fullName>
    </submittedName>
</protein>
<dbReference type="SMART" id="SM00382">
    <property type="entry name" value="AAA"/>
    <property type="match status" value="1"/>
</dbReference>
<feature type="domain" description="ABC transporter" evidence="11">
    <location>
        <begin position="346"/>
        <end position="591"/>
    </location>
</feature>
<evidence type="ECO:0000256" key="4">
    <source>
        <dbReference type="ARBA" id="ARBA00022475"/>
    </source>
</evidence>
<dbReference type="GO" id="GO:0016887">
    <property type="term" value="F:ATP hydrolysis activity"/>
    <property type="evidence" value="ECO:0007669"/>
    <property type="project" value="InterPro"/>
</dbReference>
<feature type="transmembrane region" description="Helical" evidence="10">
    <location>
        <begin position="250"/>
        <end position="274"/>
    </location>
</feature>
<dbReference type="GO" id="GO:0005524">
    <property type="term" value="F:ATP binding"/>
    <property type="evidence" value="ECO:0007669"/>
    <property type="project" value="UniProtKB-KW"/>
</dbReference>
<comment type="caution">
    <text evidence="12">The sequence shown here is derived from an EMBL/GenBank/DDBJ whole genome shotgun (WGS) entry which is preliminary data.</text>
</comment>
<dbReference type="PROSITE" id="PS00211">
    <property type="entry name" value="ABC_TRANSPORTER_1"/>
    <property type="match status" value="1"/>
</dbReference>
<dbReference type="InterPro" id="IPR027417">
    <property type="entry name" value="P-loop_NTPase"/>
</dbReference>
<dbReference type="PANTHER" id="PTHR45772">
    <property type="entry name" value="CONSERVED COMPONENT OF ABC TRANSPORTER FOR NATURAL AMINO ACIDS-RELATED"/>
    <property type="match status" value="1"/>
</dbReference>
<dbReference type="FunFam" id="3.40.50.300:FF:000421">
    <property type="entry name" value="Branched-chain amino acid ABC transporter ATP-binding protein"/>
    <property type="match status" value="1"/>
</dbReference>
<organism evidence="12 13">
    <name type="scientific">Amorphus orientalis</name>
    <dbReference type="NCBI Taxonomy" id="649198"/>
    <lineage>
        <taxon>Bacteria</taxon>
        <taxon>Pseudomonadati</taxon>
        <taxon>Pseudomonadota</taxon>
        <taxon>Alphaproteobacteria</taxon>
        <taxon>Hyphomicrobiales</taxon>
        <taxon>Amorphaceae</taxon>
        <taxon>Amorphus</taxon>
    </lineage>
</organism>
<name>A0AAE3VQF6_9HYPH</name>
<dbReference type="CDD" id="cd03219">
    <property type="entry name" value="ABC_Mj1267_LivG_branched"/>
    <property type="match status" value="1"/>
</dbReference>
<sequence length="593" mass="63036">MTRRSEPMTRKWIGFAVFAVVMLAVPLLPVPDYWVTLVAFVGLSSLVALGLVLLTGVGGMTSFGQAAFVGFGAYASALLTTSYGWSPWLALIASIAVTGVVALMVGLVTVRLSGHFLPLGTIAWGISFYYLFGNLQIIGAYDGIQGVPPLSFFGTELLSGRSFYPVIWITVLIAVALTLNLLDSRTGRAIRALRSGASAAESVGVNVWRAKLAVFVYAAVLAGIAGWLYAHFQRAVTPGAFGLGTGIEYLLMAVVGGAGYVYGAILGAGIVTILKDLLQDWLPLLFGQGGNYEGIVFGILLVALLQGARTGFWPLIAGLFPAAPPRAIPDAAPLPRETRPESDPLLEVREARKTFGGLVAVNDVSFRVRKGEIVGLIGPNGAGKSTTFNLVTGVTPLTSGEIVFEGRTITGLSPARIAKRRIARTFQHVKLSQTMTVLDNVAIGAHLRSHAGFASGMLALDRTEERQIFAEAARQLERVGLGERMHIEAGALSLGEQRLAEIARALCLDPVLLLLDEPAAGLRHTEKQALAGLIEDLRADGMSVLLVEHDMDFVMRLTNHIVVLDFGSKIAEGAPEEVRANPAVIEAYLGADI</sequence>
<evidence type="ECO:0000256" key="6">
    <source>
        <dbReference type="ARBA" id="ARBA00022741"/>
    </source>
</evidence>
<dbReference type="SUPFAM" id="SSF52540">
    <property type="entry name" value="P-loop containing nucleoside triphosphate hydrolases"/>
    <property type="match status" value="1"/>
</dbReference>
<keyword evidence="9 10" id="KW-0472">Membrane</keyword>
<feature type="transmembrane region" description="Helical" evidence="10">
    <location>
        <begin position="161"/>
        <end position="182"/>
    </location>
</feature>
<evidence type="ECO:0000256" key="9">
    <source>
        <dbReference type="ARBA" id="ARBA00023136"/>
    </source>
</evidence>
<evidence type="ECO:0000313" key="13">
    <source>
        <dbReference type="Proteomes" id="UP001229244"/>
    </source>
</evidence>
<dbReference type="EMBL" id="JAUSUL010000003">
    <property type="protein sequence ID" value="MDQ0316457.1"/>
    <property type="molecule type" value="Genomic_DNA"/>
</dbReference>
<keyword evidence="13" id="KW-1185">Reference proteome</keyword>
<keyword evidence="4" id="KW-1003">Cell membrane</keyword>
<dbReference type="CDD" id="cd06581">
    <property type="entry name" value="TM_PBP1_LivM_like"/>
    <property type="match status" value="1"/>
</dbReference>
<evidence type="ECO:0000256" key="3">
    <source>
        <dbReference type="ARBA" id="ARBA00022448"/>
    </source>
</evidence>
<dbReference type="Pfam" id="PF02653">
    <property type="entry name" value="BPD_transp_2"/>
    <property type="match status" value="1"/>
</dbReference>
<comment type="subcellular location">
    <subcellularLocation>
        <location evidence="1">Cell membrane</location>
        <topology evidence="1">Multi-pass membrane protein</topology>
    </subcellularLocation>
</comment>
<keyword evidence="8 10" id="KW-1133">Transmembrane helix</keyword>
<evidence type="ECO:0000256" key="2">
    <source>
        <dbReference type="ARBA" id="ARBA00005417"/>
    </source>
</evidence>
<gene>
    <name evidence="12" type="ORF">J2S73_002933</name>
</gene>
<evidence type="ECO:0000256" key="5">
    <source>
        <dbReference type="ARBA" id="ARBA00022692"/>
    </source>
</evidence>